<dbReference type="AlphaFoldDB" id="A0A1I6IPR9"/>
<organism evidence="5 6">
    <name type="scientific">Halogeometricum rufum</name>
    <dbReference type="NCBI Taxonomy" id="553469"/>
    <lineage>
        <taxon>Archaea</taxon>
        <taxon>Methanobacteriati</taxon>
        <taxon>Methanobacteriota</taxon>
        <taxon>Stenosarchaea group</taxon>
        <taxon>Halobacteria</taxon>
        <taxon>Halobacteriales</taxon>
        <taxon>Haloferacaceae</taxon>
        <taxon>Halogeometricum</taxon>
    </lineage>
</organism>
<name>A0A1I6IPR9_9EURY</name>
<evidence type="ECO:0000256" key="1">
    <source>
        <dbReference type="ARBA" id="ARBA00022475"/>
    </source>
</evidence>
<dbReference type="SMART" id="SM00382">
    <property type="entry name" value="AAA"/>
    <property type="match status" value="1"/>
</dbReference>
<dbReference type="PANTHER" id="PTHR43423:SF1">
    <property type="entry name" value="ABC TRANSPORTER I FAMILY MEMBER 17"/>
    <property type="match status" value="1"/>
</dbReference>
<keyword evidence="1" id="KW-1003">Cell membrane</keyword>
<proteinExistence type="predicted"/>
<keyword evidence="6" id="KW-1185">Reference proteome</keyword>
<dbReference type="Gene3D" id="3.40.50.300">
    <property type="entry name" value="P-loop containing nucleotide triphosphate hydrolases"/>
    <property type="match status" value="1"/>
</dbReference>
<keyword evidence="2" id="KW-0547">Nucleotide-binding</keyword>
<gene>
    <name evidence="5" type="ORF">SAMN04487947_3490</name>
</gene>
<dbReference type="PROSITE" id="PS50893">
    <property type="entry name" value="ABC_TRANSPORTER_2"/>
    <property type="match status" value="1"/>
</dbReference>
<protein>
    <submittedName>
        <fullName evidence="5">Phosphate ABC transporter ATP-binding protein, PhoT family (TC 3.A.1.7.1)</fullName>
    </submittedName>
</protein>
<accession>A0A1I6IPR9</accession>
<sequence>MKHDTHASESEDAPLLETERLTRLVDGTAVVDTVSVTVSRGEVLAVVGPSGAGKSSFLRLLNRLDEPSSGSVYVEGVDYRELSPRTLRQRIGLVPQQPSLVPGTVWENVVRGPTLRDEPVPEERTRELLERLDIADYEAKDVGDLSGGEAQRVALTRTLVNDPDAFLLDEPTSNLDAGTEAYVEALIREVVADFGIACVIVTHDPDQARRLADRVLSLEDGAVSDLGPAREVLSP</sequence>
<dbReference type="SUPFAM" id="SSF52540">
    <property type="entry name" value="P-loop containing nucleoside triphosphate hydrolases"/>
    <property type="match status" value="1"/>
</dbReference>
<feature type="domain" description="ABC transporter" evidence="4">
    <location>
        <begin position="16"/>
        <end position="235"/>
    </location>
</feature>
<dbReference type="RefSeq" id="WP_089810009.1">
    <property type="nucleotide sequence ID" value="NZ_FOYT01000004.1"/>
</dbReference>
<evidence type="ECO:0000259" key="4">
    <source>
        <dbReference type="PROSITE" id="PS50893"/>
    </source>
</evidence>
<dbReference type="OrthoDB" id="57213at2157"/>
<dbReference type="Pfam" id="PF00005">
    <property type="entry name" value="ABC_tran"/>
    <property type="match status" value="1"/>
</dbReference>
<dbReference type="GO" id="GO:0005524">
    <property type="term" value="F:ATP binding"/>
    <property type="evidence" value="ECO:0007669"/>
    <property type="project" value="UniProtKB-KW"/>
</dbReference>
<evidence type="ECO:0000256" key="3">
    <source>
        <dbReference type="ARBA" id="ARBA00022840"/>
    </source>
</evidence>
<reference evidence="6" key="1">
    <citation type="submission" date="2016-10" db="EMBL/GenBank/DDBJ databases">
        <authorList>
            <person name="Varghese N."/>
            <person name="Submissions S."/>
        </authorList>
    </citation>
    <scope>NUCLEOTIDE SEQUENCE [LARGE SCALE GENOMIC DNA]</scope>
    <source>
        <strain evidence="6">CGMCC 1.7736</strain>
    </source>
</reference>
<dbReference type="Proteomes" id="UP000198531">
    <property type="component" value="Unassembled WGS sequence"/>
</dbReference>
<evidence type="ECO:0000313" key="6">
    <source>
        <dbReference type="Proteomes" id="UP000198531"/>
    </source>
</evidence>
<evidence type="ECO:0000313" key="5">
    <source>
        <dbReference type="EMBL" id="SFR68718.1"/>
    </source>
</evidence>
<keyword evidence="1" id="KW-0472">Membrane</keyword>
<dbReference type="InterPro" id="IPR003439">
    <property type="entry name" value="ABC_transporter-like_ATP-bd"/>
</dbReference>
<evidence type="ECO:0000256" key="2">
    <source>
        <dbReference type="ARBA" id="ARBA00022741"/>
    </source>
</evidence>
<dbReference type="PANTHER" id="PTHR43423">
    <property type="entry name" value="ABC TRANSPORTER I FAMILY MEMBER 17"/>
    <property type="match status" value="1"/>
</dbReference>
<dbReference type="EMBL" id="FOYT01000004">
    <property type="protein sequence ID" value="SFR68718.1"/>
    <property type="molecule type" value="Genomic_DNA"/>
</dbReference>
<dbReference type="STRING" id="553469.SAMN04487947_3490"/>
<dbReference type="GO" id="GO:0016887">
    <property type="term" value="F:ATP hydrolysis activity"/>
    <property type="evidence" value="ECO:0007669"/>
    <property type="project" value="InterPro"/>
</dbReference>
<keyword evidence="3 5" id="KW-0067">ATP-binding</keyword>
<dbReference type="InterPro" id="IPR003593">
    <property type="entry name" value="AAA+_ATPase"/>
</dbReference>
<dbReference type="InterPro" id="IPR027417">
    <property type="entry name" value="P-loop_NTPase"/>
</dbReference>